<dbReference type="RefSeq" id="WP_369331036.1">
    <property type="nucleotide sequence ID" value="NZ_JAULBC010000006.1"/>
</dbReference>
<dbReference type="InterPro" id="IPR028994">
    <property type="entry name" value="Integrin_alpha_N"/>
</dbReference>
<evidence type="ECO:0000256" key="2">
    <source>
        <dbReference type="SAM" id="SignalP"/>
    </source>
</evidence>
<dbReference type="Pfam" id="PF13517">
    <property type="entry name" value="FG-GAP_3"/>
    <property type="match status" value="2"/>
</dbReference>
<dbReference type="InterPro" id="IPR013517">
    <property type="entry name" value="FG-GAP"/>
</dbReference>
<comment type="caution">
    <text evidence="3">The sequence shown here is derived from an EMBL/GenBank/DDBJ whole genome shotgun (WGS) entry which is preliminary data.</text>
</comment>
<evidence type="ECO:0000313" key="4">
    <source>
        <dbReference type="Proteomes" id="UP001560573"/>
    </source>
</evidence>
<dbReference type="SUPFAM" id="SSF69318">
    <property type="entry name" value="Integrin alpha N-terminal domain"/>
    <property type="match status" value="1"/>
</dbReference>
<protein>
    <submittedName>
        <fullName evidence="3">VCBS repeat-containing protein</fullName>
    </submittedName>
</protein>
<keyword evidence="4" id="KW-1185">Reference proteome</keyword>
<evidence type="ECO:0000256" key="1">
    <source>
        <dbReference type="ARBA" id="ARBA00022729"/>
    </source>
</evidence>
<dbReference type="Gene3D" id="2.130.10.130">
    <property type="entry name" value="Integrin alpha, N-terminal"/>
    <property type="match status" value="2"/>
</dbReference>
<accession>A0ABV3ZMB5</accession>
<dbReference type="PANTHER" id="PTHR44103:SF1">
    <property type="entry name" value="PROPROTEIN CONVERTASE P"/>
    <property type="match status" value="1"/>
</dbReference>
<sequence length="388" mass="42785">MYKSCLLAIVTLICVSTFSQSNGHTSAQPARPVKFVKKQIAAESFESAGVFDVNNDKIPDIVSGAYWYEGPGYFKRHFIGAPKQFGEYWDDFSTIPLDVNGDGLTDFVTGGWFGKSLVWRENPGADKEWKEHLIAEAGNIETTRGWDIDGDGIVEIIPNTPNDNFVIYKLVTDNNGKGTGTFKAYKIMDGKSGHGLGFGDINGDGTNDFVLSEGWLEAPKDPYQGKWTFHKDFNLGTSSVPIIITDVNGDGTADIIVGQGHDYGLDWYEQKKGQKSAWIKHSIDPYNSQFHTMQWVDIDGDGKDELVTGKRYRAHNGNDPGETDPLGIYYYKWNGSAFTKQIISYGPFGEGKGAGIYFSINDLTGSGKKDIVVAGKDGLYVFYNKGSE</sequence>
<dbReference type="Proteomes" id="UP001560573">
    <property type="component" value="Unassembled WGS sequence"/>
</dbReference>
<keyword evidence="1 2" id="KW-0732">Signal</keyword>
<feature type="chain" id="PRO_5046200561" evidence="2">
    <location>
        <begin position="22"/>
        <end position="388"/>
    </location>
</feature>
<evidence type="ECO:0000313" key="3">
    <source>
        <dbReference type="EMBL" id="MEX6689629.1"/>
    </source>
</evidence>
<proteinExistence type="predicted"/>
<name>A0ABV3ZMB5_9BACT</name>
<reference evidence="3 4" key="1">
    <citation type="submission" date="2023-07" db="EMBL/GenBank/DDBJ databases">
        <authorList>
            <person name="Lian W.-H."/>
        </authorList>
    </citation>
    <scope>NUCLEOTIDE SEQUENCE [LARGE SCALE GENOMIC DNA]</scope>
    <source>
        <strain evidence="3 4">SYSU DXS3180</strain>
    </source>
</reference>
<dbReference type="PANTHER" id="PTHR44103">
    <property type="entry name" value="PROPROTEIN CONVERTASE P"/>
    <property type="match status" value="1"/>
</dbReference>
<gene>
    <name evidence="3" type="ORF">QTN47_19145</name>
</gene>
<dbReference type="EMBL" id="JAULBC010000006">
    <property type="protein sequence ID" value="MEX6689629.1"/>
    <property type="molecule type" value="Genomic_DNA"/>
</dbReference>
<feature type="signal peptide" evidence="2">
    <location>
        <begin position="1"/>
        <end position="21"/>
    </location>
</feature>
<organism evidence="3 4">
    <name type="scientific">Danxiaibacter flavus</name>
    <dbReference type="NCBI Taxonomy" id="3049108"/>
    <lineage>
        <taxon>Bacteria</taxon>
        <taxon>Pseudomonadati</taxon>
        <taxon>Bacteroidota</taxon>
        <taxon>Chitinophagia</taxon>
        <taxon>Chitinophagales</taxon>
        <taxon>Chitinophagaceae</taxon>
        <taxon>Danxiaibacter</taxon>
    </lineage>
</organism>